<name>A0A9P4QQT6_9PLEO</name>
<proteinExistence type="predicted"/>
<gene>
    <name evidence="2" type="ORF">EJ04DRAFT_55999</name>
</gene>
<organism evidence="2 3">
    <name type="scientific">Polyplosphaeria fusca</name>
    <dbReference type="NCBI Taxonomy" id="682080"/>
    <lineage>
        <taxon>Eukaryota</taxon>
        <taxon>Fungi</taxon>
        <taxon>Dikarya</taxon>
        <taxon>Ascomycota</taxon>
        <taxon>Pezizomycotina</taxon>
        <taxon>Dothideomycetes</taxon>
        <taxon>Pleosporomycetidae</taxon>
        <taxon>Pleosporales</taxon>
        <taxon>Tetraplosphaeriaceae</taxon>
        <taxon>Polyplosphaeria</taxon>
    </lineage>
</organism>
<evidence type="ECO:0000313" key="3">
    <source>
        <dbReference type="Proteomes" id="UP000799444"/>
    </source>
</evidence>
<keyword evidence="3" id="KW-1185">Reference proteome</keyword>
<dbReference type="Proteomes" id="UP000799444">
    <property type="component" value="Unassembled WGS sequence"/>
</dbReference>
<reference evidence="2" key="1">
    <citation type="journal article" date="2020" name="Stud. Mycol.">
        <title>101 Dothideomycetes genomes: a test case for predicting lifestyles and emergence of pathogens.</title>
        <authorList>
            <person name="Haridas S."/>
            <person name="Albert R."/>
            <person name="Binder M."/>
            <person name="Bloem J."/>
            <person name="Labutti K."/>
            <person name="Salamov A."/>
            <person name="Andreopoulos B."/>
            <person name="Baker S."/>
            <person name="Barry K."/>
            <person name="Bills G."/>
            <person name="Bluhm B."/>
            <person name="Cannon C."/>
            <person name="Castanera R."/>
            <person name="Culley D."/>
            <person name="Daum C."/>
            <person name="Ezra D."/>
            <person name="Gonzalez J."/>
            <person name="Henrissat B."/>
            <person name="Kuo A."/>
            <person name="Liang C."/>
            <person name="Lipzen A."/>
            <person name="Lutzoni F."/>
            <person name="Magnuson J."/>
            <person name="Mondo S."/>
            <person name="Nolan M."/>
            <person name="Ohm R."/>
            <person name="Pangilinan J."/>
            <person name="Park H.-J."/>
            <person name="Ramirez L."/>
            <person name="Alfaro M."/>
            <person name="Sun H."/>
            <person name="Tritt A."/>
            <person name="Yoshinaga Y."/>
            <person name="Zwiers L.-H."/>
            <person name="Turgeon B."/>
            <person name="Goodwin S."/>
            <person name="Spatafora J."/>
            <person name="Crous P."/>
            <person name="Grigoriev I."/>
        </authorList>
    </citation>
    <scope>NUCLEOTIDE SEQUENCE</scope>
    <source>
        <strain evidence="2">CBS 125425</strain>
    </source>
</reference>
<evidence type="ECO:0000313" key="2">
    <source>
        <dbReference type="EMBL" id="KAF2729970.1"/>
    </source>
</evidence>
<feature type="compositionally biased region" description="Polar residues" evidence="1">
    <location>
        <begin position="9"/>
        <end position="25"/>
    </location>
</feature>
<accession>A0A9P4QQT6</accession>
<evidence type="ECO:0000256" key="1">
    <source>
        <dbReference type="SAM" id="MobiDB-lite"/>
    </source>
</evidence>
<comment type="caution">
    <text evidence="2">The sequence shown here is derived from an EMBL/GenBank/DDBJ whole genome shotgun (WGS) entry which is preliminary data.</text>
</comment>
<feature type="region of interest" description="Disordered" evidence="1">
    <location>
        <begin position="1"/>
        <end position="127"/>
    </location>
</feature>
<dbReference type="EMBL" id="ML996229">
    <property type="protein sequence ID" value="KAF2729970.1"/>
    <property type="molecule type" value="Genomic_DNA"/>
</dbReference>
<dbReference type="AlphaFoldDB" id="A0A9P4QQT6"/>
<sequence length="127" mass="13806">METPRQEHASLTSQPPTYHAHQSINQEKKPASHLTSAPTPHRSPFQIPSIQTLPFYPNALAPIGPRPHLTPVSLPSSPRPPSAQTRLRRLEAAELSALSIGQEGGRQAPRGPRSADRSEAAASLYLR</sequence>
<protein>
    <submittedName>
        <fullName evidence="2">Uncharacterized protein</fullName>
    </submittedName>
</protein>